<gene>
    <name evidence="5" type="ORF">CIP107547_01014</name>
</gene>
<dbReference type="SMART" id="SM00986">
    <property type="entry name" value="UDG"/>
    <property type="match status" value="1"/>
</dbReference>
<dbReference type="PANTHER" id="PTHR12159:SF9">
    <property type="entry name" value="G_T MISMATCH-SPECIFIC THYMINE DNA GLYCOSYLASE"/>
    <property type="match status" value="1"/>
</dbReference>
<keyword evidence="1" id="KW-0227">DNA damage</keyword>
<dbReference type="RefSeq" id="WP_014310199.1">
    <property type="nucleotide sequence ID" value="NZ_CP020410.2"/>
</dbReference>
<dbReference type="GO" id="GO:0008263">
    <property type="term" value="F:pyrimidine-specific mismatch base pair DNA N-glycosylase activity"/>
    <property type="evidence" value="ECO:0007669"/>
    <property type="project" value="TreeGrafter"/>
</dbReference>
<dbReference type="SUPFAM" id="SSF52141">
    <property type="entry name" value="Uracil-DNA glycosylase-like"/>
    <property type="match status" value="1"/>
</dbReference>
<reference evidence="5 6" key="1">
    <citation type="submission" date="2020-02" db="EMBL/GenBank/DDBJ databases">
        <authorList>
            <person name="Brisse S."/>
        </authorList>
    </citation>
    <scope>NUCLEOTIDE SEQUENCE [LARGE SCALE GENOMIC DNA]</scope>
    <source>
        <strain evidence="5">CIP107547</strain>
    </source>
</reference>
<dbReference type="EMBL" id="CADDAV010000014">
    <property type="protein sequence ID" value="CAB0596298.1"/>
    <property type="molecule type" value="Genomic_DNA"/>
</dbReference>
<sequence>MSTAHPSPMGGAKPTRDQLAQFANATVSDRIPNSDLRLLIVGVNPGLWTAAVNAPFAHPGNRFWPSLDRAGIVTPRFDVSHGMSDEQEKHLAHLGIGMTNLVARATARADELTTQELIDGAQRVIHLANALRPRVVAVVGITAYRAGFQHRKAVLGKQDPTLIADWPEDVALWVVPQPSGLNAHETVETLAQRWRDVWDDSALSSRSPH</sequence>
<dbReference type="GO" id="GO:0006285">
    <property type="term" value="P:base-excision repair, AP site formation"/>
    <property type="evidence" value="ECO:0007669"/>
    <property type="project" value="InterPro"/>
</dbReference>
<dbReference type="AlphaFoldDB" id="A0A2T1BU89"/>
<evidence type="ECO:0000313" key="5">
    <source>
        <dbReference type="EMBL" id="CAB0596298.1"/>
    </source>
</evidence>
<dbReference type="Gene3D" id="3.40.470.10">
    <property type="entry name" value="Uracil-DNA glycosylase-like domain"/>
    <property type="match status" value="1"/>
</dbReference>
<dbReference type="CDD" id="cd10028">
    <property type="entry name" value="UDG-F2_TDG_MUG"/>
    <property type="match status" value="1"/>
</dbReference>
<dbReference type="Proteomes" id="UP000480222">
    <property type="component" value="Unassembled WGS sequence"/>
</dbReference>
<keyword evidence="2" id="KW-0378">Hydrolase</keyword>
<dbReference type="SMART" id="SM00987">
    <property type="entry name" value="UreE_C"/>
    <property type="match status" value="1"/>
</dbReference>
<name>A0A2T1BU89_CORDP</name>
<dbReference type="Pfam" id="PF03167">
    <property type="entry name" value="UDG"/>
    <property type="match status" value="1"/>
</dbReference>
<dbReference type="InterPro" id="IPR005122">
    <property type="entry name" value="Uracil-DNA_glycosylase-like"/>
</dbReference>
<evidence type="ECO:0000256" key="2">
    <source>
        <dbReference type="ARBA" id="ARBA00022801"/>
    </source>
</evidence>
<dbReference type="PANTHER" id="PTHR12159">
    <property type="entry name" value="G/T AND G/U MISMATCH-SPECIFIC DNA GLYCOSYLASE"/>
    <property type="match status" value="1"/>
</dbReference>
<dbReference type="OrthoDB" id="9799921at2"/>
<comment type="caution">
    <text evidence="5">The sequence shown here is derived from an EMBL/GenBank/DDBJ whole genome shotgun (WGS) entry which is preliminary data.</text>
</comment>
<accession>A0A2T1BU89</accession>
<dbReference type="GO" id="GO:0004844">
    <property type="term" value="F:uracil DNA N-glycosylase activity"/>
    <property type="evidence" value="ECO:0007669"/>
    <property type="project" value="TreeGrafter"/>
</dbReference>
<keyword evidence="3" id="KW-0234">DNA repair</keyword>
<dbReference type="InterPro" id="IPR015637">
    <property type="entry name" value="MUG/TDG"/>
</dbReference>
<dbReference type="InterPro" id="IPR036895">
    <property type="entry name" value="Uracil-DNA_glycosylase-like_sf"/>
</dbReference>
<evidence type="ECO:0000259" key="4">
    <source>
        <dbReference type="SMART" id="SM00986"/>
    </source>
</evidence>
<evidence type="ECO:0000256" key="3">
    <source>
        <dbReference type="ARBA" id="ARBA00023204"/>
    </source>
</evidence>
<proteinExistence type="predicted"/>
<evidence type="ECO:0000256" key="1">
    <source>
        <dbReference type="ARBA" id="ARBA00022763"/>
    </source>
</evidence>
<organism evidence="5 6">
    <name type="scientific">Corynebacterium diphtheriae</name>
    <dbReference type="NCBI Taxonomy" id="1717"/>
    <lineage>
        <taxon>Bacteria</taxon>
        <taxon>Bacillati</taxon>
        <taxon>Actinomycetota</taxon>
        <taxon>Actinomycetes</taxon>
        <taxon>Mycobacteriales</taxon>
        <taxon>Corynebacteriaceae</taxon>
        <taxon>Corynebacterium</taxon>
    </lineage>
</organism>
<protein>
    <submittedName>
        <fullName evidence="5">Mismatch-specific DNA-glycosylase</fullName>
    </submittedName>
</protein>
<evidence type="ECO:0000313" key="6">
    <source>
        <dbReference type="Proteomes" id="UP000480222"/>
    </source>
</evidence>
<feature type="domain" description="Uracil-DNA glycosylase-like" evidence="4">
    <location>
        <begin position="29"/>
        <end position="195"/>
    </location>
</feature>